<evidence type="ECO:0000313" key="10">
    <source>
        <dbReference type="Proteomes" id="UP000697297"/>
    </source>
</evidence>
<dbReference type="PANTHER" id="PTHR13362">
    <property type="entry name" value="MITOCHONDRIAL RIBOSOMAL PROTEIN S33"/>
    <property type="match status" value="1"/>
</dbReference>
<evidence type="ECO:0000313" key="9">
    <source>
        <dbReference type="EMBL" id="KAG7766742.1"/>
    </source>
</evidence>
<comment type="subcellular location">
    <subcellularLocation>
        <location evidence="1">Mitochondrion</location>
    </subcellularLocation>
</comment>
<dbReference type="GO" id="GO:1990904">
    <property type="term" value="C:ribonucleoprotein complex"/>
    <property type="evidence" value="ECO:0007669"/>
    <property type="project" value="UniProtKB-KW"/>
</dbReference>
<dbReference type="GO" id="GO:0005840">
    <property type="term" value="C:ribosome"/>
    <property type="evidence" value="ECO:0007669"/>
    <property type="project" value="UniProtKB-KW"/>
</dbReference>
<comment type="caution">
    <text evidence="8">The sequence shown here is derived from an EMBL/GenBank/DDBJ whole genome shotgun (WGS) entry which is preliminary data.</text>
</comment>
<dbReference type="AlphaFoldDB" id="A0AAN6D915"/>
<organism evidence="8 11">
    <name type="scientific">Ogataea haglerorum</name>
    <dbReference type="NCBI Taxonomy" id="1937702"/>
    <lineage>
        <taxon>Eukaryota</taxon>
        <taxon>Fungi</taxon>
        <taxon>Dikarya</taxon>
        <taxon>Ascomycota</taxon>
        <taxon>Saccharomycotina</taxon>
        <taxon>Pichiomycetes</taxon>
        <taxon>Pichiales</taxon>
        <taxon>Pichiaceae</taxon>
        <taxon>Ogataea</taxon>
    </lineage>
</organism>
<keyword evidence="5" id="KW-0687">Ribonucleoprotein</keyword>
<proteinExistence type="inferred from homology"/>
<keyword evidence="10" id="KW-1185">Reference proteome</keyword>
<name>A0AAN6D915_9ASCO</name>
<protein>
    <recommendedName>
        <fullName evidence="6">Small ribosomal subunit protein mS33</fullName>
    </recommendedName>
</protein>
<dbReference type="PANTHER" id="PTHR13362:SF2">
    <property type="entry name" value="SMALL RIBOSOMAL SUBUNIT PROTEIN MS33"/>
    <property type="match status" value="1"/>
</dbReference>
<dbReference type="Pfam" id="PF08293">
    <property type="entry name" value="MRP-S33"/>
    <property type="match status" value="1"/>
</dbReference>
<reference evidence="8 10" key="1">
    <citation type="journal article" date="2021" name="G3 (Bethesda)">
        <title>Genomic diversity, chromosomal rearrangements, and interspecies hybridization in the ogataea polymorpha species complex.</title>
        <authorList>
            <person name="Hanson S.J."/>
            <person name="Cinneide E.O."/>
            <person name="Salzberg L.I."/>
            <person name="Wolfe K.H."/>
            <person name="McGowan J."/>
            <person name="Fitzpatrick D.A."/>
            <person name="Matlin K."/>
        </authorList>
    </citation>
    <scope>NUCLEOTIDE SEQUENCE</scope>
    <source>
        <strain evidence="9">81-436-3</strain>
        <strain evidence="8">83-405-1</strain>
    </source>
</reference>
<dbReference type="InterPro" id="IPR013219">
    <property type="entry name" value="Ribosomal_mS33"/>
</dbReference>
<dbReference type="GO" id="GO:0005739">
    <property type="term" value="C:mitochondrion"/>
    <property type="evidence" value="ECO:0007669"/>
    <property type="project" value="UniProtKB-SubCell"/>
</dbReference>
<gene>
    <name evidence="8" type="ORF">KL933_001328</name>
    <name evidence="9" type="ORF">KL946_001930</name>
</gene>
<dbReference type="Proteomes" id="UP000738402">
    <property type="component" value="Unassembled WGS sequence"/>
</dbReference>
<evidence type="ECO:0000256" key="3">
    <source>
        <dbReference type="ARBA" id="ARBA00022980"/>
    </source>
</evidence>
<evidence type="ECO:0000256" key="4">
    <source>
        <dbReference type="ARBA" id="ARBA00023128"/>
    </source>
</evidence>
<comment type="similarity">
    <text evidence="2">Belongs to the mitochondrion-specific ribosomal protein mS33 family.</text>
</comment>
<feature type="compositionally biased region" description="Basic residues" evidence="7">
    <location>
        <begin position="90"/>
        <end position="103"/>
    </location>
</feature>
<dbReference type="EMBL" id="JAHLUN010000004">
    <property type="protein sequence ID" value="KAG7766742.1"/>
    <property type="molecule type" value="Genomic_DNA"/>
</dbReference>
<keyword evidence="3" id="KW-0689">Ribosomal protein</keyword>
<sequence length="114" mass="13522">MASRLFNPPKLAKLKELTKLQCDIFRTTYNPERLRTEAQILRKPLKGQIISNYYGPADFPTVFQIFKLWRVDDFRLVNEDEDYRQRRVTMLRKRGKGAPKKLKAPVEAPTKKRK</sequence>
<dbReference type="Proteomes" id="UP000697297">
    <property type="component" value="Unassembled WGS sequence"/>
</dbReference>
<evidence type="ECO:0000313" key="8">
    <source>
        <dbReference type="EMBL" id="KAG7729102.1"/>
    </source>
</evidence>
<feature type="region of interest" description="Disordered" evidence="7">
    <location>
        <begin position="90"/>
        <end position="114"/>
    </location>
</feature>
<evidence type="ECO:0000256" key="5">
    <source>
        <dbReference type="ARBA" id="ARBA00023274"/>
    </source>
</evidence>
<accession>A0AAN6D915</accession>
<keyword evidence="4" id="KW-0496">Mitochondrion</keyword>
<dbReference type="EMBL" id="JAHLUH010000003">
    <property type="protein sequence ID" value="KAG7729102.1"/>
    <property type="molecule type" value="Genomic_DNA"/>
</dbReference>
<evidence type="ECO:0000256" key="7">
    <source>
        <dbReference type="SAM" id="MobiDB-lite"/>
    </source>
</evidence>
<evidence type="ECO:0000256" key="1">
    <source>
        <dbReference type="ARBA" id="ARBA00004173"/>
    </source>
</evidence>
<evidence type="ECO:0000313" key="11">
    <source>
        <dbReference type="Proteomes" id="UP000738402"/>
    </source>
</evidence>
<evidence type="ECO:0000256" key="2">
    <source>
        <dbReference type="ARBA" id="ARBA00008970"/>
    </source>
</evidence>
<evidence type="ECO:0000256" key="6">
    <source>
        <dbReference type="ARBA" id="ARBA00035132"/>
    </source>
</evidence>